<evidence type="ECO:0000256" key="1">
    <source>
        <dbReference type="ARBA" id="ARBA00022737"/>
    </source>
</evidence>
<dbReference type="Pfam" id="PF18972">
    <property type="entry name" value="Wheel"/>
    <property type="match status" value="1"/>
</dbReference>
<sequence>MPDAIDQIIDAHAAAGPSRKPKKDVTYEEFQAMLDSTPLFMRETPTGAENDDVLEALKTLVFEGDGDEVATNFKTHGNELYAQKSYKDAVEAYTSGLNAGPIDTALRISLLNNRAQSHIFLKNYGAALKDTGLIIALSLQNHTLPPAKALYRAGQSLVALERWKEARDVVQRGKELPGEADKPEWKRLGDEVEKGQRRVVEKAERERRATLGKAALRKAIESRGLIVVDTPSPPDNPHPVHFDPDVLPPEPPLYEPEGSTWLVPPEHAPIVFPVFLLYPEYNQSDLITHFDETTSVGDQMNVMFPSSPSGPNWAEWDEKHEYWNGNLVVYVETAQRRLLKVGKELTLREVLAKAVKQDQGKPKDGVVLRDGLLSFVVLVKGAKEKAWVEEFKRKRDSGEA</sequence>
<accession>A0AAD9CRT3</accession>
<dbReference type="PANTHER" id="PTHR46035">
    <property type="entry name" value="TETRATRICOPEPTIDE REPEAT PROTEIN 4"/>
    <property type="match status" value="1"/>
</dbReference>
<gene>
    <name evidence="4" type="ORF">DB88DRAFT_501761</name>
</gene>
<proteinExistence type="predicted"/>
<protein>
    <recommendedName>
        <fullName evidence="3">Cns1/TTC4 wheel domain-containing protein</fullName>
    </recommendedName>
</protein>
<dbReference type="InterPro" id="IPR011990">
    <property type="entry name" value="TPR-like_helical_dom_sf"/>
</dbReference>
<keyword evidence="5" id="KW-1185">Reference proteome</keyword>
<dbReference type="SUPFAM" id="SSF48452">
    <property type="entry name" value="TPR-like"/>
    <property type="match status" value="1"/>
</dbReference>
<evidence type="ECO:0000313" key="4">
    <source>
        <dbReference type="EMBL" id="KAK1920987.1"/>
    </source>
</evidence>
<dbReference type="InterPro" id="IPR044059">
    <property type="entry name" value="Csn1/TTC4_wheel"/>
</dbReference>
<dbReference type="EMBL" id="JAODAN010000012">
    <property type="protein sequence ID" value="KAK1920987.1"/>
    <property type="molecule type" value="Genomic_DNA"/>
</dbReference>
<name>A0AAD9CRT3_PAPLA</name>
<evidence type="ECO:0000256" key="2">
    <source>
        <dbReference type="ARBA" id="ARBA00022803"/>
    </source>
</evidence>
<reference evidence="4" key="1">
    <citation type="submission" date="2023-02" db="EMBL/GenBank/DDBJ databases">
        <title>Identification and recombinant expression of a fungal hydrolase from Papiliotrema laurentii that hydrolyzes apple cutin and clears colloidal polyester polyurethane.</title>
        <authorList>
            <consortium name="DOE Joint Genome Institute"/>
            <person name="Roman V.A."/>
            <person name="Bojanowski C."/>
            <person name="Crable B.R."/>
            <person name="Wagner D.N."/>
            <person name="Hung C.S."/>
            <person name="Nadeau L.J."/>
            <person name="Schratz L."/>
            <person name="Haridas S."/>
            <person name="Pangilinan J."/>
            <person name="Lipzen A."/>
            <person name="Na H."/>
            <person name="Yan M."/>
            <person name="Ng V."/>
            <person name="Grigoriev I.V."/>
            <person name="Spatafora J.W."/>
            <person name="Barlow D."/>
            <person name="Biffinger J."/>
            <person name="Kelley-Loughnane N."/>
            <person name="Varaljay V.A."/>
            <person name="Crookes-Goodson W.J."/>
        </authorList>
    </citation>
    <scope>NUCLEOTIDE SEQUENCE</scope>
    <source>
        <strain evidence="4">5307AH</strain>
    </source>
</reference>
<dbReference type="AlphaFoldDB" id="A0AAD9CRT3"/>
<dbReference type="PANTHER" id="PTHR46035:SF1">
    <property type="entry name" value="TETRATRICOPEPTIDE REPEAT PROTEIN 4"/>
    <property type="match status" value="1"/>
</dbReference>
<evidence type="ECO:0000259" key="3">
    <source>
        <dbReference type="Pfam" id="PF18972"/>
    </source>
</evidence>
<comment type="caution">
    <text evidence="4">The sequence shown here is derived from an EMBL/GenBank/DDBJ whole genome shotgun (WGS) entry which is preliminary data.</text>
</comment>
<feature type="domain" description="Cns1/TTC4 wheel" evidence="3">
    <location>
        <begin position="269"/>
        <end position="391"/>
    </location>
</feature>
<keyword evidence="1" id="KW-0677">Repeat</keyword>
<organism evidence="4 5">
    <name type="scientific">Papiliotrema laurentii</name>
    <name type="common">Cryptococcus laurentii</name>
    <dbReference type="NCBI Taxonomy" id="5418"/>
    <lineage>
        <taxon>Eukaryota</taxon>
        <taxon>Fungi</taxon>
        <taxon>Dikarya</taxon>
        <taxon>Basidiomycota</taxon>
        <taxon>Agaricomycotina</taxon>
        <taxon>Tremellomycetes</taxon>
        <taxon>Tremellales</taxon>
        <taxon>Rhynchogastremaceae</taxon>
        <taxon>Papiliotrema</taxon>
    </lineage>
</organism>
<dbReference type="GO" id="GO:0005634">
    <property type="term" value="C:nucleus"/>
    <property type="evidence" value="ECO:0007669"/>
    <property type="project" value="TreeGrafter"/>
</dbReference>
<dbReference type="Gene3D" id="1.25.40.10">
    <property type="entry name" value="Tetratricopeptide repeat domain"/>
    <property type="match status" value="1"/>
</dbReference>
<dbReference type="GO" id="GO:0006457">
    <property type="term" value="P:protein folding"/>
    <property type="evidence" value="ECO:0007669"/>
    <property type="project" value="TreeGrafter"/>
</dbReference>
<dbReference type="GO" id="GO:0030544">
    <property type="term" value="F:Hsp70 protein binding"/>
    <property type="evidence" value="ECO:0007669"/>
    <property type="project" value="TreeGrafter"/>
</dbReference>
<keyword evidence="2" id="KW-0802">TPR repeat</keyword>
<evidence type="ECO:0000313" key="5">
    <source>
        <dbReference type="Proteomes" id="UP001182556"/>
    </source>
</evidence>
<dbReference type="GO" id="GO:0051879">
    <property type="term" value="F:Hsp90 protein binding"/>
    <property type="evidence" value="ECO:0007669"/>
    <property type="project" value="InterPro"/>
</dbReference>
<dbReference type="Proteomes" id="UP001182556">
    <property type="component" value="Unassembled WGS sequence"/>
</dbReference>
<dbReference type="GO" id="GO:0005829">
    <property type="term" value="C:cytosol"/>
    <property type="evidence" value="ECO:0007669"/>
    <property type="project" value="TreeGrafter"/>
</dbReference>